<name>A0ABV8K125_9BACL</name>
<organism evidence="4 5">
    <name type="scientific">Paenibacillus xanthanilyticus</name>
    <dbReference type="NCBI Taxonomy" id="1783531"/>
    <lineage>
        <taxon>Bacteria</taxon>
        <taxon>Bacillati</taxon>
        <taxon>Bacillota</taxon>
        <taxon>Bacilli</taxon>
        <taxon>Bacillales</taxon>
        <taxon>Paenibacillaceae</taxon>
        <taxon>Paenibacillus</taxon>
    </lineage>
</organism>
<proteinExistence type="predicted"/>
<dbReference type="PRINTS" id="PR00040">
    <property type="entry name" value="HTHMERR"/>
</dbReference>
<dbReference type="PANTHER" id="PTHR30204">
    <property type="entry name" value="REDOX-CYCLING DRUG-SENSING TRANSCRIPTIONAL ACTIVATOR SOXR"/>
    <property type="match status" value="1"/>
</dbReference>
<keyword evidence="2" id="KW-0175">Coiled coil</keyword>
<keyword evidence="5" id="KW-1185">Reference proteome</keyword>
<protein>
    <submittedName>
        <fullName evidence="4">MerR family transcriptional regulator</fullName>
    </submittedName>
</protein>
<dbReference type="CDD" id="cd01106">
    <property type="entry name" value="HTH_TipAL-Mta"/>
    <property type="match status" value="1"/>
</dbReference>
<dbReference type="Gene3D" id="1.10.1660.10">
    <property type="match status" value="1"/>
</dbReference>
<sequence>MNYTVKEVSALSGVTVKTLHHYHKIGLLLPAAVNEAGYRLYGDEELKRLQHILFYKELDFPLARIKSLMDGGQGRLAHLAEQEEQLRLRRERLDEVMQTLKAAINHEKAGEAMAKEEMFRGFGLESEEAWHEALEEQNAHLKETYGVDLLDDQPIDPVAMNELAGEAAQFMDAMAEALRSGIMHRDERVRKLLADHAAFLTDKGHPTGAAELAAQTRFFLTDAFHLQMLESQQVGLAYYLAAAADAWASESASNARQTKD</sequence>
<evidence type="ECO:0000313" key="5">
    <source>
        <dbReference type="Proteomes" id="UP001595715"/>
    </source>
</evidence>
<feature type="domain" description="HTH merR-type" evidence="3">
    <location>
        <begin position="2"/>
        <end position="71"/>
    </location>
</feature>
<dbReference type="InterPro" id="IPR000551">
    <property type="entry name" value="MerR-type_HTH_dom"/>
</dbReference>
<comment type="caution">
    <text evidence="4">The sequence shown here is derived from an EMBL/GenBank/DDBJ whole genome shotgun (WGS) entry which is preliminary data.</text>
</comment>
<evidence type="ECO:0000256" key="1">
    <source>
        <dbReference type="ARBA" id="ARBA00023125"/>
    </source>
</evidence>
<dbReference type="Pfam" id="PF13411">
    <property type="entry name" value="MerR_1"/>
    <property type="match status" value="1"/>
</dbReference>
<dbReference type="PANTHER" id="PTHR30204:SF90">
    <property type="entry name" value="HTH-TYPE TRANSCRIPTIONAL ACTIVATOR MTA"/>
    <property type="match status" value="1"/>
</dbReference>
<evidence type="ECO:0000259" key="3">
    <source>
        <dbReference type="PROSITE" id="PS50937"/>
    </source>
</evidence>
<evidence type="ECO:0000256" key="2">
    <source>
        <dbReference type="SAM" id="Coils"/>
    </source>
</evidence>
<dbReference type="InterPro" id="IPR009061">
    <property type="entry name" value="DNA-bd_dom_put_sf"/>
</dbReference>
<dbReference type="RefSeq" id="WP_377718500.1">
    <property type="nucleotide sequence ID" value="NZ_JBHSAM010000020.1"/>
</dbReference>
<dbReference type="PROSITE" id="PS50937">
    <property type="entry name" value="HTH_MERR_2"/>
    <property type="match status" value="1"/>
</dbReference>
<keyword evidence="1" id="KW-0238">DNA-binding</keyword>
<reference evidence="5" key="1">
    <citation type="journal article" date="2019" name="Int. J. Syst. Evol. Microbiol.">
        <title>The Global Catalogue of Microorganisms (GCM) 10K type strain sequencing project: providing services to taxonomists for standard genome sequencing and annotation.</title>
        <authorList>
            <consortium name="The Broad Institute Genomics Platform"/>
            <consortium name="The Broad Institute Genome Sequencing Center for Infectious Disease"/>
            <person name="Wu L."/>
            <person name="Ma J."/>
        </authorList>
    </citation>
    <scope>NUCLEOTIDE SEQUENCE [LARGE SCALE GENOMIC DNA]</scope>
    <source>
        <strain evidence="5">IBRC-M 10987</strain>
    </source>
</reference>
<gene>
    <name evidence="4" type="ORF">ACFOZ8_09160</name>
</gene>
<dbReference type="InterPro" id="IPR047057">
    <property type="entry name" value="MerR_fam"/>
</dbReference>
<accession>A0ABV8K125</accession>
<dbReference type="Proteomes" id="UP001595715">
    <property type="component" value="Unassembled WGS sequence"/>
</dbReference>
<dbReference type="SMART" id="SM00422">
    <property type="entry name" value="HTH_MERR"/>
    <property type="match status" value="1"/>
</dbReference>
<evidence type="ECO:0000313" key="4">
    <source>
        <dbReference type="EMBL" id="MFC4099826.1"/>
    </source>
</evidence>
<dbReference type="SUPFAM" id="SSF46955">
    <property type="entry name" value="Putative DNA-binding domain"/>
    <property type="match status" value="1"/>
</dbReference>
<feature type="coiled-coil region" evidence="2">
    <location>
        <begin position="76"/>
        <end position="144"/>
    </location>
</feature>
<dbReference type="EMBL" id="JBHSAM010000020">
    <property type="protein sequence ID" value="MFC4099826.1"/>
    <property type="molecule type" value="Genomic_DNA"/>
</dbReference>